<name>A0A517T537_9PLAN</name>
<reference evidence="3 4" key="1">
    <citation type="submission" date="2019-02" db="EMBL/GenBank/DDBJ databases">
        <title>Deep-cultivation of Planctomycetes and their phenomic and genomic characterization uncovers novel biology.</title>
        <authorList>
            <person name="Wiegand S."/>
            <person name="Jogler M."/>
            <person name="Boedeker C."/>
            <person name="Pinto D."/>
            <person name="Vollmers J."/>
            <person name="Rivas-Marin E."/>
            <person name="Kohn T."/>
            <person name="Peeters S.H."/>
            <person name="Heuer A."/>
            <person name="Rast P."/>
            <person name="Oberbeckmann S."/>
            <person name="Bunk B."/>
            <person name="Jeske O."/>
            <person name="Meyerdierks A."/>
            <person name="Storesund J.E."/>
            <person name="Kallscheuer N."/>
            <person name="Luecker S."/>
            <person name="Lage O.M."/>
            <person name="Pohl T."/>
            <person name="Merkel B.J."/>
            <person name="Hornburger P."/>
            <person name="Mueller R.-W."/>
            <person name="Bruemmer F."/>
            <person name="Labrenz M."/>
            <person name="Spormann A.M."/>
            <person name="Op den Camp H."/>
            <person name="Overmann J."/>
            <person name="Amann R."/>
            <person name="Jetten M.S.M."/>
            <person name="Mascher T."/>
            <person name="Medema M.H."/>
            <person name="Devos D.P."/>
            <person name="Kaster A.-K."/>
            <person name="Ovreas L."/>
            <person name="Rohde M."/>
            <person name="Galperin M.Y."/>
            <person name="Jogler C."/>
        </authorList>
    </citation>
    <scope>NUCLEOTIDE SEQUENCE [LARGE SCALE GENOMIC DNA]</scope>
    <source>
        <strain evidence="3 4">V22</strain>
    </source>
</reference>
<feature type="compositionally biased region" description="Polar residues" evidence="1">
    <location>
        <begin position="352"/>
        <end position="369"/>
    </location>
</feature>
<feature type="compositionally biased region" description="Pro residues" evidence="1">
    <location>
        <begin position="378"/>
        <end position="395"/>
    </location>
</feature>
<feature type="region of interest" description="Disordered" evidence="1">
    <location>
        <begin position="270"/>
        <end position="327"/>
    </location>
</feature>
<keyword evidence="4" id="KW-1185">Reference proteome</keyword>
<protein>
    <submittedName>
        <fullName evidence="3">Uncharacterized protein</fullName>
    </submittedName>
</protein>
<sequence length="613" mass="69759">MPIEVTCHKCGRDYRLKDELAGKRIRCKSCETRIEVPWGDDDPWGSSADFDDAYGEPFVPAARKRKSRKKTGPNIWLSSGAFAGYVVGGFVLLLMIGVFAGWWMDIARAGYRNTYLAGPTPEKKLIAAMETHVREVNDRMRSIQTADDLDKVFNFLDEDIPHIRDLAHEVADQRQFEIDWGLCSPTDIQDRYKDLTDESKLEMKEMGRQTQQMLEEKAPNIFQSPFEARNFLLTHAGTLKRFRERLSEIDDISAEPVKAEKTRLTKLDKEERELEAKAERERRAAEREEKNAELAKKREADRKKYEAESKIRAAEEKQRREETAERLKREEELRLQEREIALAERKARLENGETSPAPNPNATSGNPSGESGFRPGPAGRPFPSRPERPTLPPPSTIEGPAMTLVVLDSEGVPYQDYMIALDVEGKEYRKQAHTSRGVVRLTISPFEGSMAEIAKRLNLTNATLNEEERTITVQKSSDCPFLNSERLAKRRAIQDSFDKIGPPVSGPGMEQVLHKQAITKLAAANLTPDDVVAILVRQPQTDTRIFFYTVDLERRLAKLFGATKKYRWNRGDDYVIWLAPINKPIEEVAEKIGYATNVEVDQQSRLITVDPEI</sequence>
<dbReference type="Proteomes" id="UP000319976">
    <property type="component" value="Chromosome"/>
</dbReference>
<dbReference type="EMBL" id="CP036316">
    <property type="protein sequence ID" value="QDT63451.1"/>
    <property type="molecule type" value="Genomic_DNA"/>
</dbReference>
<evidence type="ECO:0000256" key="2">
    <source>
        <dbReference type="SAM" id="Phobius"/>
    </source>
</evidence>
<accession>A0A517T537</accession>
<dbReference type="RefSeq" id="WP_145259780.1">
    <property type="nucleotide sequence ID" value="NZ_CP036316.1"/>
</dbReference>
<evidence type="ECO:0000313" key="4">
    <source>
        <dbReference type="Proteomes" id="UP000319976"/>
    </source>
</evidence>
<dbReference type="OrthoDB" id="261253at2"/>
<keyword evidence="2" id="KW-0472">Membrane</keyword>
<feature type="transmembrane region" description="Helical" evidence="2">
    <location>
        <begin position="75"/>
        <end position="104"/>
    </location>
</feature>
<evidence type="ECO:0000256" key="1">
    <source>
        <dbReference type="SAM" id="MobiDB-lite"/>
    </source>
</evidence>
<keyword evidence="2" id="KW-0812">Transmembrane</keyword>
<dbReference type="AlphaFoldDB" id="A0A517T537"/>
<evidence type="ECO:0000313" key="3">
    <source>
        <dbReference type="EMBL" id="QDT63451.1"/>
    </source>
</evidence>
<gene>
    <name evidence="3" type="ORF">V22_06730</name>
</gene>
<keyword evidence="2" id="KW-1133">Transmembrane helix</keyword>
<proteinExistence type="predicted"/>
<feature type="region of interest" description="Disordered" evidence="1">
    <location>
        <begin position="347"/>
        <end position="399"/>
    </location>
</feature>
<organism evidence="3 4">
    <name type="scientific">Calycomorphotria hydatis</name>
    <dbReference type="NCBI Taxonomy" id="2528027"/>
    <lineage>
        <taxon>Bacteria</taxon>
        <taxon>Pseudomonadati</taxon>
        <taxon>Planctomycetota</taxon>
        <taxon>Planctomycetia</taxon>
        <taxon>Planctomycetales</taxon>
        <taxon>Planctomycetaceae</taxon>
        <taxon>Calycomorphotria</taxon>
    </lineage>
</organism>
<dbReference type="KEGG" id="chya:V22_06730"/>